<sequence>MEVTTAGRFRVYRSPRERDELLLLERPAEAVDWTDPGAAADADDAFSPTYVPQTGYDGDLGESVSALEPGNEVEATLTWDDGDPRFTEVSVVDRTRFRFVGAATGLFEAARDTWRATADGEAIGSRVTYGTDGDPNAVLYVFAKQPGARDLFDEFRDGVLPLDPLLGRLEAEADDADRVDDEDRVTDANAGGESAVPDAPREVFVIRPLDEEFVLVAIAFDRDGLFAQTMRETYC</sequence>
<dbReference type="EMBL" id="VZUS01000001">
    <property type="protein sequence ID" value="KAB1186672.1"/>
    <property type="molecule type" value="Genomic_DNA"/>
</dbReference>
<dbReference type="AlphaFoldDB" id="A0A643JVZ7"/>
<proteinExistence type="predicted"/>
<organism evidence="2">
    <name type="scientific">Haloferax sp. CBA1149</name>
    <dbReference type="NCBI Taxonomy" id="2650753"/>
    <lineage>
        <taxon>Archaea</taxon>
        <taxon>Methanobacteriati</taxon>
        <taxon>Methanobacteriota</taxon>
        <taxon>Stenosarchaea group</taxon>
        <taxon>Halobacteria</taxon>
        <taxon>Halobacteriales</taxon>
        <taxon>Haloferacaceae</taxon>
        <taxon>Haloferax</taxon>
    </lineage>
</organism>
<feature type="region of interest" description="Disordered" evidence="1">
    <location>
        <begin position="176"/>
        <end position="195"/>
    </location>
</feature>
<accession>A0A643JVZ7</accession>
<gene>
    <name evidence="2" type="ORF">Hfx1149_00945</name>
</gene>
<reference evidence="2" key="1">
    <citation type="submission" date="2019-09" db="EMBL/GenBank/DDBJ databases">
        <title>Genomic analysis of Haloferax sp. CBA1149.</title>
        <authorList>
            <person name="Roh S.W."/>
        </authorList>
    </citation>
    <scope>NUCLEOTIDE SEQUENCE</scope>
    <source>
        <strain evidence="2">CBA1149</strain>
    </source>
</reference>
<name>A0A643JVZ7_9EURY</name>
<evidence type="ECO:0000256" key="1">
    <source>
        <dbReference type="SAM" id="MobiDB-lite"/>
    </source>
</evidence>
<comment type="caution">
    <text evidence="2">The sequence shown here is derived from an EMBL/GenBank/DDBJ whole genome shotgun (WGS) entry which is preliminary data.</text>
</comment>
<evidence type="ECO:0000313" key="2">
    <source>
        <dbReference type="EMBL" id="KAB1186672.1"/>
    </source>
</evidence>
<protein>
    <submittedName>
        <fullName evidence="2">Uncharacterized protein</fullName>
    </submittedName>
</protein>
<dbReference type="RefSeq" id="WP_151134586.1">
    <property type="nucleotide sequence ID" value="NZ_VZUS01000001.1"/>
</dbReference>
<dbReference type="InterPro" id="IPR046604">
    <property type="entry name" value="DUF6663"/>
</dbReference>
<dbReference type="Pfam" id="PF20368">
    <property type="entry name" value="DUF6663"/>
    <property type="match status" value="1"/>
</dbReference>